<dbReference type="OrthoDB" id="3636259at2759"/>
<feature type="non-terminal residue" evidence="1">
    <location>
        <position position="1"/>
    </location>
</feature>
<name>A0A6A6FEA8_9PEZI</name>
<sequence length="54" mass="5976">EQASGKTRVLICDGFGTYEMLGVLEHCFTNPNLLSRLPSHTSHKLQLCDIAGWS</sequence>
<dbReference type="EMBL" id="ML992675">
    <property type="protein sequence ID" value="KAF2211724.1"/>
    <property type="molecule type" value="Genomic_DNA"/>
</dbReference>
<feature type="non-terminal residue" evidence="1">
    <location>
        <position position="54"/>
    </location>
</feature>
<accession>A0A6A6FEA8</accession>
<dbReference type="AlphaFoldDB" id="A0A6A6FEA8"/>
<evidence type="ECO:0000313" key="2">
    <source>
        <dbReference type="Proteomes" id="UP000799539"/>
    </source>
</evidence>
<dbReference type="Proteomes" id="UP000799539">
    <property type="component" value="Unassembled WGS sequence"/>
</dbReference>
<gene>
    <name evidence="1" type="ORF">CERZMDRAFT_18727</name>
</gene>
<proteinExistence type="predicted"/>
<reference evidence="1" key="1">
    <citation type="journal article" date="2020" name="Stud. Mycol.">
        <title>101 Dothideomycetes genomes: a test case for predicting lifestyles and emergence of pathogens.</title>
        <authorList>
            <person name="Haridas S."/>
            <person name="Albert R."/>
            <person name="Binder M."/>
            <person name="Bloem J."/>
            <person name="Labutti K."/>
            <person name="Salamov A."/>
            <person name="Andreopoulos B."/>
            <person name="Baker S."/>
            <person name="Barry K."/>
            <person name="Bills G."/>
            <person name="Bluhm B."/>
            <person name="Cannon C."/>
            <person name="Castanera R."/>
            <person name="Culley D."/>
            <person name="Daum C."/>
            <person name="Ezra D."/>
            <person name="Gonzalez J."/>
            <person name="Henrissat B."/>
            <person name="Kuo A."/>
            <person name="Liang C."/>
            <person name="Lipzen A."/>
            <person name="Lutzoni F."/>
            <person name="Magnuson J."/>
            <person name="Mondo S."/>
            <person name="Nolan M."/>
            <person name="Ohm R."/>
            <person name="Pangilinan J."/>
            <person name="Park H.-J."/>
            <person name="Ramirez L."/>
            <person name="Alfaro M."/>
            <person name="Sun H."/>
            <person name="Tritt A."/>
            <person name="Yoshinaga Y."/>
            <person name="Zwiers L.-H."/>
            <person name="Turgeon B."/>
            <person name="Goodwin S."/>
            <person name="Spatafora J."/>
            <person name="Crous P."/>
            <person name="Grigoriev I."/>
        </authorList>
    </citation>
    <scope>NUCLEOTIDE SEQUENCE</scope>
    <source>
        <strain evidence="1">SCOH1-5</strain>
    </source>
</reference>
<protein>
    <recommendedName>
        <fullName evidence="3">DDE-1 domain-containing protein</fullName>
    </recommendedName>
</protein>
<keyword evidence="2" id="KW-1185">Reference proteome</keyword>
<evidence type="ECO:0000313" key="1">
    <source>
        <dbReference type="EMBL" id="KAF2211724.1"/>
    </source>
</evidence>
<organism evidence="1 2">
    <name type="scientific">Cercospora zeae-maydis SCOH1-5</name>
    <dbReference type="NCBI Taxonomy" id="717836"/>
    <lineage>
        <taxon>Eukaryota</taxon>
        <taxon>Fungi</taxon>
        <taxon>Dikarya</taxon>
        <taxon>Ascomycota</taxon>
        <taxon>Pezizomycotina</taxon>
        <taxon>Dothideomycetes</taxon>
        <taxon>Dothideomycetidae</taxon>
        <taxon>Mycosphaerellales</taxon>
        <taxon>Mycosphaerellaceae</taxon>
        <taxon>Cercospora</taxon>
    </lineage>
</organism>
<evidence type="ECO:0008006" key="3">
    <source>
        <dbReference type="Google" id="ProtNLM"/>
    </source>
</evidence>